<dbReference type="Proteomes" id="UP000630353">
    <property type="component" value="Unassembled WGS sequence"/>
</dbReference>
<name>A0A918XX56_9PROT</name>
<dbReference type="RefSeq" id="WP_189994146.1">
    <property type="nucleotide sequence ID" value="NZ_BMZS01000012.1"/>
</dbReference>
<evidence type="ECO:0000313" key="4">
    <source>
        <dbReference type="Proteomes" id="UP000630353"/>
    </source>
</evidence>
<feature type="signal peptide" evidence="2">
    <location>
        <begin position="1"/>
        <end position="35"/>
    </location>
</feature>
<dbReference type="EMBL" id="BMZS01000012">
    <property type="protein sequence ID" value="GHD60436.1"/>
    <property type="molecule type" value="Genomic_DNA"/>
</dbReference>
<evidence type="ECO:0000313" key="3">
    <source>
        <dbReference type="EMBL" id="GHD60436.1"/>
    </source>
</evidence>
<dbReference type="Gene3D" id="3.40.190.10">
    <property type="entry name" value="Periplasmic binding protein-like II"/>
    <property type="match status" value="2"/>
</dbReference>
<dbReference type="AlphaFoldDB" id="A0A918XX56"/>
<dbReference type="PROSITE" id="PS51318">
    <property type="entry name" value="TAT"/>
    <property type="match status" value="1"/>
</dbReference>
<dbReference type="SUPFAM" id="SSF53850">
    <property type="entry name" value="Periplasmic binding protein-like II"/>
    <property type="match status" value="1"/>
</dbReference>
<evidence type="ECO:0000256" key="1">
    <source>
        <dbReference type="ARBA" id="ARBA00022729"/>
    </source>
</evidence>
<evidence type="ECO:0000256" key="2">
    <source>
        <dbReference type="SAM" id="SignalP"/>
    </source>
</evidence>
<sequence>MGAYRSIGRRVILRTALGAAAAVLGAGVFAGPAAADGTVTVASWGGSYQKAQSLALFGPAAKAMGITVKEETYGGMSDVRLKVKAGAVAWDIVSSGSGSAARAAAEGLLEKLDFSVIDVSTFYPTLKTDYCVGSDVFSTVLAWNTATYGDNGPKSWADFWDVKKFPGKRAYRAGVAGALEPALMADGVPADKVYEVLSSEGGIKRAVDKIRELKPHIAVWWKSGAQHAQLMKDGEVDMTTGWNGRFDVAAKDGAKVAYTFNQALLDYDCFAIPKGAPNKDLAMKFIAEMSKPKIQANLPLHITYGPTNKKAYELGTIDDKLARAMPSHPDNAKLQLPIDLDWYAKYEQAAAAMYQDMLTE</sequence>
<reference evidence="3" key="1">
    <citation type="journal article" date="2014" name="Int. J. Syst. Evol. Microbiol.">
        <title>Complete genome sequence of Corynebacterium casei LMG S-19264T (=DSM 44701T), isolated from a smear-ripened cheese.</title>
        <authorList>
            <consortium name="US DOE Joint Genome Institute (JGI-PGF)"/>
            <person name="Walter F."/>
            <person name="Albersmeier A."/>
            <person name="Kalinowski J."/>
            <person name="Ruckert C."/>
        </authorList>
    </citation>
    <scope>NUCLEOTIDE SEQUENCE</scope>
    <source>
        <strain evidence="3">KCTC 42651</strain>
    </source>
</reference>
<keyword evidence="1 2" id="KW-0732">Signal</keyword>
<comment type="caution">
    <text evidence="3">The sequence shown here is derived from an EMBL/GenBank/DDBJ whole genome shotgun (WGS) entry which is preliminary data.</text>
</comment>
<keyword evidence="4" id="KW-1185">Reference proteome</keyword>
<protein>
    <submittedName>
        <fullName evidence="3">ABC transporter substrate-binding protein</fullName>
    </submittedName>
</protein>
<dbReference type="CDD" id="cd13589">
    <property type="entry name" value="PBP2_polyamine_RpCGA009"/>
    <property type="match status" value="1"/>
</dbReference>
<reference evidence="3" key="2">
    <citation type="submission" date="2020-09" db="EMBL/GenBank/DDBJ databases">
        <authorList>
            <person name="Sun Q."/>
            <person name="Kim S."/>
        </authorList>
    </citation>
    <scope>NUCLEOTIDE SEQUENCE</scope>
    <source>
        <strain evidence="3">KCTC 42651</strain>
    </source>
</reference>
<dbReference type="InterPro" id="IPR006311">
    <property type="entry name" value="TAT_signal"/>
</dbReference>
<organism evidence="3 4">
    <name type="scientific">Thalassobaculum fulvum</name>
    <dbReference type="NCBI Taxonomy" id="1633335"/>
    <lineage>
        <taxon>Bacteria</taxon>
        <taxon>Pseudomonadati</taxon>
        <taxon>Pseudomonadota</taxon>
        <taxon>Alphaproteobacteria</taxon>
        <taxon>Rhodospirillales</taxon>
        <taxon>Thalassobaculaceae</taxon>
        <taxon>Thalassobaculum</taxon>
    </lineage>
</organism>
<dbReference type="PANTHER" id="PTHR30222">
    <property type="entry name" value="SPERMIDINE/PUTRESCINE-BINDING PERIPLASMIC PROTEIN"/>
    <property type="match status" value="1"/>
</dbReference>
<proteinExistence type="predicted"/>
<feature type="chain" id="PRO_5037793232" evidence="2">
    <location>
        <begin position="36"/>
        <end position="360"/>
    </location>
</feature>
<dbReference type="Pfam" id="PF13416">
    <property type="entry name" value="SBP_bac_8"/>
    <property type="match status" value="1"/>
</dbReference>
<dbReference type="InterPro" id="IPR006059">
    <property type="entry name" value="SBP"/>
</dbReference>
<gene>
    <name evidence="3" type="ORF">GCM10017083_46290</name>
</gene>
<accession>A0A918XX56</accession>
<dbReference type="PANTHER" id="PTHR30222:SF2">
    <property type="entry name" value="ABC TRANSPORTER SUBSTRATE-BINDING PROTEIN"/>
    <property type="match status" value="1"/>
</dbReference>